<comment type="caution">
    <text evidence="2">The sequence shown here is derived from an EMBL/GenBank/DDBJ whole genome shotgun (WGS) entry which is preliminary data.</text>
</comment>
<evidence type="ECO:0000256" key="1">
    <source>
        <dbReference type="SAM" id="MobiDB-lite"/>
    </source>
</evidence>
<reference evidence="2 3" key="1">
    <citation type="submission" date="2023-03" db="EMBL/GenBank/DDBJ databases">
        <title>High-quality genome of Scylla paramamosain provides insights in environmental adaptation.</title>
        <authorList>
            <person name="Zhang L."/>
        </authorList>
    </citation>
    <scope>NUCLEOTIDE SEQUENCE [LARGE SCALE GENOMIC DNA]</scope>
    <source>
        <strain evidence="2">LZ_2023a</strain>
        <tissue evidence="2">Muscle</tissue>
    </source>
</reference>
<protein>
    <submittedName>
        <fullName evidence="2">Uncharacterized protein</fullName>
    </submittedName>
</protein>
<name>A0AAW0SDK7_SCYPA</name>
<dbReference type="AlphaFoldDB" id="A0AAW0SDK7"/>
<gene>
    <name evidence="2" type="ORF">O3P69_012680</name>
</gene>
<proteinExistence type="predicted"/>
<accession>A0AAW0SDK7</accession>
<sequence>EPRPSETFRDLPRPSKICRDPQMKMYRFKKCDDATHRQTDRQTAVGGRSPRTLKRGLSHNCGCASSP</sequence>
<organism evidence="2 3">
    <name type="scientific">Scylla paramamosain</name>
    <name type="common">Mud crab</name>
    <dbReference type="NCBI Taxonomy" id="85552"/>
    <lineage>
        <taxon>Eukaryota</taxon>
        <taxon>Metazoa</taxon>
        <taxon>Ecdysozoa</taxon>
        <taxon>Arthropoda</taxon>
        <taxon>Crustacea</taxon>
        <taxon>Multicrustacea</taxon>
        <taxon>Malacostraca</taxon>
        <taxon>Eumalacostraca</taxon>
        <taxon>Eucarida</taxon>
        <taxon>Decapoda</taxon>
        <taxon>Pleocyemata</taxon>
        <taxon>Brachyura</taxon>
        <taxon>Eubrachyura</taxon>
        <taxon>Portunoidea</taxon>
        <taxon>Portunidae</taxon>
        <taxon>Portuninae</taxon>
        <taxon>Scylla</taxon>
    </lineage>
</organism>
<dbReference type="Proteomes" id="UP001487740">
    <property type="component" value="Unassembled WGS sequence"/>
</dbReference>
<keyword evidence="3" id="KW-1185">Reference proteome</keyword>
<evidence type="ECO:0000313" key="2">
    <source>
        <dbReference type="EMBL" id="KAK8373203.1"/>
    </source>
</evidence>
<evidence type="ECO:0000313" key="3">
    <source>
        <dbReference type="Proteomes" id="UP001487740"/>
    </source>
</evidence>
<feature type="region of interest" description="Disordered" evidence="1">
    <location>
        <begin position="33"/>
        <end position="67"/>
    </location>
</feature>
<dbReference type="EMBL" id="JARAKH010001300">
    <property type="protein sequence ID" value="KAK8373203.1"/>
    <property type="molecule type" value="Genomic_DNA"/>
</dbReference>
<feature type="non-terminal residue" evidence="2">
    <location>
        <position position="1"/>
    </location>
</feature>